<feature type="region of interest" description="Disordered" evidence="1">
    <location>
        <begin position="127"/>
        <end position="153"/>
    </location>
</feature>
<protein>
    <submittedName>
        <fullName evidence="2">Uncharacterized protein</fullName>
    </submittedName>
</protein>
<evidence type="ECO:0000256" key="1">
    <source>
        <dbReference type="SAM" id="MobiDB-lite"/>
    </source>
</evidence>
<dbReference type="EMBL" id="KE161420">
    <property type="protein sequence ID" value="EPQ03643.1"/>
    <property type="molecule type" value="Genomic_DNA"/>
</dbReference>
<dbReference type="Proteomes" id="UP000052978">
    <property type="component" value="Unassembled WGS sequence"/>
</dbReference>
<reference evidence="2 3" key="1">
    <citation type="journal article" date="2013" name="Nat. Commun.">
        <title>Genome analysis reveals insights into physiology and longevity of the Brandt's bat Myotis brandtii.</title>
        <authorList>
            <person name="Seim I."/>
            <person name="Fang X."/>
            <person name="Xiong Z."/>
            <person name="Lobanov A.V."/>
            <person name="Huang Z."/>
            <person name="Ma S."/>
            <person name="Feng Y."/>
            <person name="Turanov A.A."/>
            <person name="Zhu Y."/>
            <person name="Lenz T.L."/>
            <person name="Gerashchenko M.V."/>
            <person name="Fan D."/>
            <person name="Hee Yim S."/>
            <person name="Yao X."/>
            <person name="Jordan D."/>
            <person name="Xiong Y."/>
            <person name="Ma Y."/>
            <person name="Lyapunov A.N."/>
            <person name="Chen G."/>
            <person name="Kulakova O.I."/>
            <person name="Sun Y."/>
            <person name="Lee S.G."/>
            <person name="Bronson R.T."/>
            <person name="Moskalev A.A."/>
            <person name="Sunyaev S.R."/>
            <person name="Zhang G."/>
            <person name="Krogh A."/>
            <person name="Wang J."/>
            <person name="Gladyshev V.N."/>
        </authorList>
    </citation>
    <scope>NUCLEOTIDE SEQUENCE [LARGE SCALE GENOMIC DNA]</scope>
</reference>
<evidence type="ECO:0000313" key="3">
    <source>
        <dbReference type="Proteomes" id="UP000052978"/>
    </source>
</evidence>
<dbReference type="AlphaFoldDB" id="S7P127"/>
<sequence>MAHSHGPLKKKPLGNCKRYSKSMSLKRTEALCFMPHNLHGPAPRSLRHGLIALLGLRYSAQEPKLPSGFYLKPSGEPYTHSVPDLAEELVTQLPDVAKPTLPSMLQPLLRTRITPIGHSAAAWRRWRPSSPSKLRGSQAPWFSSSWTPPASDLLDYDYPTTQREAH</sequence>
<proteinExistence type="predicted"/>
<gene>
    <name evidence="2" type="ORF">D623_10003349</name>
</gene>
<organism evidence="2 3">
    <name type="scientific">Myotis brandtii</name>
    <name type="common">Brandt's bat</name>
    <dbReference type="NCBI Taxonomy" id="109478"/>
    <lineage>
        <taxon>Eukaryota</taxon>
        <taxon>Metazoa</taxon>
        <taxon>Chordata</taxon>
        <taxon>Craniata</taxon>
        <taxon>Vertebrata</taxon>
        <taxon>Euteleostomi</taxon>
        <taxon>Mammalia</taxon>
        <taxon>Eutheria</taxon>
        <taxon>Laurasiatheria</taxon>
        <taxon>Chiroptera</taxon>
        <taxon>Yangochiroptera</taxon>
        <taxon>Vespertilionidae</taxon>
        <taxon>Myotis</taxon>
    </lineage>
</organism>
<keyword evidence="3" id="KW-1185">Reference proteome</keyword>
<evidence type="ECO:0000313" key="2">
    <source>
        <dbReference type="EMBL" id="EPQ03643.1"/>
    </source>
</evidence>
<accession>S7P127</accession>
<name>S7P127_MYOBR</name>